<dbReference type="EMBL" id="UWOC01000166">
    <property type="protein sequence ID" value="VCU10315.1"/>
    <property type="molecule type" value="Genomic_DNA"/>
</dbReference>
<keyword evidence="1" id="KW-0472">Membrane</keyword>
<reference evidence="3" key="2">
    <citation type="submission" date="2018-10" db="EMBL/GenBank/DDBJ databases">
        <authorList>
            <person name="Peiro R."/>
            <person name="Begona"/>
            <person name="Cbmso G."/>
            <person name="Lopez M."/>
            <person name="Gonzalez S."/>
            <person name="Sacristan E."/>
            <person name="Castillo E."/>
        </authorList>
    </citation>
    <scope>NUCLEOTIDE SEQUENCE</scope>
    <source>
        <strain evidence="3">Rhod_genome</strain>
    </source>
</reference>
<keyword evidence="4" id="KW-1185">Reference proteome</keyword>
<feature type="transmembrane region" description="Helical" evidence="1">
    <location>
        <begin position="80"/>
        <end position="102"/>
    </location>
</feature>
<feature type="transmembrane region" description="Helical" evidence="1">
    <location>
        <begin position="458"/>
        <end position="481"/>
    </location>
</feature>
<reference evidence="2 5" key="3">
    <citation type="submission" date="2019-11" db="EMBL/GenBank/DDBJ databases">
        <title>Whole-genome sequence of Rhodoplanes serenus DSM 18633, type strain.</title>
        <authorList>
            <person name="Kyndt J.A."/>
            <person name="Meyer T.E."/>
        </authorList>
    </citation>
    <scope>NUCLEOTIDE SEQUENCE [LARGE SCALE GENOMIC DNA]</scope>
    <source>
        <strain evidence="2 5">DSM 18633</strain>
    </source>
</reference>
<reference evidence="4" key="1">
    <citation type="submission" date="2018-10" db="EMBL/GenBank/DDBJ databases">
        <authorList>
            <person name="Peiro R."/>
            <person name="Begona"/>
            <person name="Cbmso G."/>
            <person name="Lopez M."/>
            <person name="Gonzalez S."/>
            <person name="Sacristan E."/>
            <person name="Castillo E."/>
        </authorList>
    </citation>
    <scope>NUCLEOTIDE SEQUENCE [LARGE SCALE GENOMIC DNA]</scope>
</reference>
<feature type="transmembrane region" description="Helical" evidence="1">
    <location>
        <begin position="301"/>
        <end position="319"/>
    </location>
</feature>
<dbReference type="Proteomes" id="UP000289200">
    <property type="component" value="Unassembled WGS sequence"/>
</dbReference>
<protein>
    <submittedName>
        <fullName evidence="3">Short-chain fatty acid transporter</fullName>
    </submittedName>
</protein>
<feature type="transmembrane region" description="Helical" evidence="1">
    <location>
        <begin position="122"/>
        <end position="155"/>
    </location>
</feature>
<organism evidence="3 4">
    <name type="scientific">Rhodoplanes serenus</name>
    <dbReference type="NCBI Taxonomy" id="200615"/>
    <lineage>
        <taxon>Bacteria</taxon>
        <taxon>Pseudomonadati</taxon>
        <taxon>Pseudomonadota</taxon>
        <taxon>Alphaproteobacteria</taxon>
        <taxon>Hyphomicrobiales</taxon>
        <taxon>Nitrobacteraceae</taxon>
        <taxon>Rhodoplanes</taxon>
    </lineage>
</organism>
<accession>A0A327JYY9</accession>
<feature type="transmembrane region" description="Helical" evidence="1">
    <location>
        <begin position="372"/>
        <end position="397"/>
    </location>
</feature>
<evidence type="ECO:0000313" key="2">
    <source>
        <dbReference type="EMBL" id="MTW15253.1"/>
    </source>
</evidence>
<feature type="transmembrane region" description="Helical" evidence="1">
    <location>
        <begin position="167"/>
        <end position="190"/>
    </location>
</feature>
<evidence type="ECO:0000256" key="1">
    <source>
        <dbReference type="SAM" id="Phobius"/>
    </source>
</evidence>
<dbReference type="OrthoDB" id="9342495at2"/>
<keyword evidence="1" id="KW-0812">Transmembrane</keyword>
<feature type="transmembrane region" description="Helical" evidence="1">
    <location>
        <begin position="48"/>
        <end position="68"/>
    </location>
</feature>
<dbReference type="PANTHER" id="PTHR41983">
    <property type="entry name" value="SHORT-CHAIN FATTY ACID TRANSPORTER-RELATED"/>
    <property type="match status" value="1"/>
</dbReference>
<comment type="caution">
    <text evidence="3">The sequence shown here is derived from an EMBL/GenBank/DDBJ whole genome shotgun (WGS) entry which is preliminary data.</text>
</comment>
<feature type="transmembrane region" description="Helical" evidence="1">
    <location>
        <begin position="340"/>
        <end position="360"/>
    </location>
</feature>
<dbReference type="GO" id="GO:0005886">
    <property type="term" value="C:plasma membrane"/>
    <property type="evidence" value="ECO:0007669"/>
    <property type="project" value="TreeGrafter"/>
</dbReference>
<dbReference type="Pfam" id="PF02667">
    <property type="entry name" value="SCFA_trans"/>
    <property type="match status" value="1"/>
</dbReference>
<evidence type="ECO:0000313" key="5">
    <source>
        <dbReference type="Proteomes" id="UP000438991"/>
    </source>
</evidence>
<dbReference type="EMBL" id="WNKV01000002">
    <property type="protein sequence ID" value="MTW15253.1"/>
    <property type="molecule type" value="Genomic_DNA"/>
</dbReference>
<dbReference type="InterPro" id="IPR006160">
    <property type="entry name" value="SCFA_transpt_AtoE"/>
</dbReference>
<feature type="transmembrane region" description="Helical" evidence="1">
    <location>
        <begin position="214"/>
        <end position="236"/>
    </location>
</feature>
<name>A0A327JYY9_9BRAD</name>
<sequence>MSIETAGGVPLKGIDVIPPKQTDDINQGALARMAYAFTQWAEKWFPDAFVFVIFAVIVVAIANFATGASPVAVAKGFGNGFWTIIPFTMQMAMVLITGYVLATSPFCTKLIDSLARVPKSSAGAVAWVAFVTMMASYLNYALSLVLGGLLCRALARRTDVRVDYRAAGAAAYLGIGATWALGLSSSAAMLQANPASLPKAISDITGIIPLSETIFLWNSIAMALVIMVMSVAIAYYSAPKGKHARTAEEMGCDVSAPSEVAERPTRPGEWPEFTPILPILVGILAAGWLVTEFMAKSPLQVIGNLNTYNFVLLMIGMLLHKNIHSFLKAVTKSVPTTAGVLLQFPFYGSVAIMLTSVPGSDGVTLAHHIADLFVSIANGETFPIVIGVYSAILGFFVPSGGGKWIIEAPYVMQAAKDLGVHMGWAVSTYNAAEALPNLINPFWMLPLLGVLGLKARDIVGFCVTQLVFHIPVVLFLLWILAPRAS</sequence>
<dbReference type="AlphaFoldDB" id="A0A327JYY9"/>
<evidence type="ECO:0000313" key="3">
    <source>
        <dbReference type="EMBL" id="VCU10315.1"/>
    </source>
</evidence>
<dbReference type="PANTHER" id="PTHR41983:SF2">
    <property type="entry name" value="SHORT-CHAIN FATTY ACID TRANSPORTER-RELATED"/>
    <property type="match status" value="1"/>
</dbReference>
<feature type="transmembrane region" description="Helical" evidence="1">
    <location>
        <begin position="273"/>
        <end position="295"/>
    </location>
</feature>
<dbReference type="Proteomes" id="UP000438991">
    <property type="component" value="Unassembled WGS sequence"/>
</dbReference>
<gene>
    <name evidence="3" type="primary">atoE_1</name>
    <name evidence="2" type="ORF">GJ689_03415</name>
    <name evidence="3" type="ORF">RHODGE_RHODGE_03503</name>
</gene>
<keyword evidence="1" id="KW-1133">Transmembrane helix</keyword>
<proteinExistence type="predicted"/>
<dbReference type="RefSeq" id="WP_111387449.1">
    <property type="nucleotide sequence ID" value="NZ_NPEW01000228.1"/>
</dbReference>
<evidence type="ECO:0000313" key="4">
    <source>
        <dbReference type="Proteomes" id="UP000289200"/>
    </source>
</evidence>